<accession>A0ABP6RUB4</accession>
<evidence type="ECO:0000259" key="2">
    <source>
        <dbReference type="PROSITE" id="PS50937"/>
    </source>
</evidence>
<reference evidence="4" key="1">
    <citation type="journal article" date="2019" name="Int. J. Syst. Evol. Microbiol.">
        <title>The Global Catalogue of Microorganisms (GCM) 10K type strain sequencing project: providing services to taxonomists for standard genome sequencing and annotation.</title>
        <authorList>
            <consortium name="The Broad Institute Genomics Platform"/>
            <consortium name="The Broad Institute Genome Sequencing Center for Infectious Disease"/>
            <person name="Wu L."/>
            <person name="Ma J."/>
        </authorList>
    </citation>
    <scope>NUCLEOTIDE SEQUENCE [LARGE SCALE GENOMIC DNA]</scope>
    <source>
        <strain evidence="4">JCM 9687</strain>
    </source>
</reference>
<dbReference type="InterPro" id="IPR000551">
    <property type="entry name" value="MerR-type_HTH_dom"/>
</dbReference>
<dbReference type="SMART" id="SM00422">
    <property type="entry name" value="HTH_MERR"/>
    <property type="match status" value="1"/>
</dbReference>
<dbReference type="InterPro" id="IPR047057">
    <property type="entry name" value="MerR_fam"/>
</dbReference>
<evidence type="ECO:0000313" key="4">
    <source>
        <dbReference type="Proteomes" id="UP001500483"/>
    </source>
</evidence>
<dbReference type="EMBL" id="BAAAYK010000038">
    <property type="protein sequence ID" value="GAA3360793.1"/>
    <property type="molecule type" value="Genomic_DNA"/>
</dbReference>
<keyword evidence="4" id="KW-1185">Reference proteome</keyword>
<evidence type="ECO:0000256" key="1">
    <source>
        <dbReference type="ARBA" id="ARBA00023125"/>
    </source>
</evidence>
<protein>
    <submittedName>
        <fullName evidence="3">MerR family transcriptional regulator</fullName>
    </submittedName>
</protein>
<dbReference type="PANTHER" id="PTHR30204:SF93">
    <property type="entry name" value="HTH MERR-TYPE DOMAIN-CONTAINING PROTEIN"/>
    <property type="match status" value="1"/>
</dbReference>
<name>A0ABP6RUB4_9PSEU</name>
<dbReference type="Pfam" id="PF13411">
    <property type="entry name" value="MerR_1"/>
    <property type="match status" value="1"/>
</dbReference>
<proteinExistence type="predicted"/>
<dbReference type="Proteomes" id="UP001500483">
    <property type="component" value="Unassembled WGS sequence"/>
</dbReference>
<dbReference type="SUPFAM" id="SSF46955">
    <property type="entry name" value="Putative DNA-binding domain"/>
    <property type="match status" value="1"/>
</dbReference>
<sequence length="249" mass="27807">MAEYRIDDLARAAGTTVRNVRVYQDRELLPAPRREGRLAIYSDAHLVRLRMIINMLGRGYAFAQIREMLSAWESGRSLADVLGLEEVMGESWAEQSPRVYSLSQLREMFRGQLNQQNIRRAIELGLLERWGARFVAPSPQLLDAGSELVRLGVPLAEVLELAEQLQSDVDHVSEALVSLVRTHVLAPADTAWDDSEVQRYTEVVRRLRPLAMSALNAAAARSAERVIPDILGDRLVALLRDEEDPGAAG</sequence>
<dbReference type="InterPro" id="IPR009061">
    <property type="entry name" value="DNA-bd_dom_put_sf"/>
</dbReference>
<dbReference type="PANTHER" id="PTHR30204">
    <property type="entry name" value="REDOX-CYCLING DRUG-SENSING TRANSCRIPTIONAL ACTIVATOR SOXR"/>
    <property type="match status" value="1"/>
</dbReference>
<feature type="domain" description="HTH merR-type" evidence="2">
    <location>
        <begin position="3"/>
        <end position="71"/>
    </location>
</feature>
<dbReference type="Gene3D" id="1.10.1660.10">
    <property type="match status" value="1"/>
</dbReference>
<comment type="caution">
    <text evidence="3">The sequence shown here is derived from an EMBL/GenBank/DDBJ whole genome shotgun (WGS) entry which is preliminary data.</text>
</comment>
<keyword evidence="1" id="KW-0238">DNA-binding</keyword>
<dbReference type="RefSeq" id="WP_224956498.1">
    <property type="nucleotide sequence ID" value="NZ_BAAAYK010000038.1"/>
</dbReference>
<organism evidence="3 4">
    <name type="scientific">Saccharopolyspora gregorii</name>
    <dbReference type="NCBI Taxonomy" id="33914"/>
    <lineage>
        <taxon>Bacteria</taxon>
        <taxon>Bacillati</taxon>
        <taxon>Actinomycetota</taxon>
        <taxon>Actinomycetes</taxon>
        <taxon>Pseudonocardiales</taxon>
        <taxon>Pseudonocardiaceae</taxon>
        <taxon>Saccharopolyspora</taxon>
    </lineage>
</organism>
<gene>
    <name evidence="3" type="ORF">GCM10020366_42240</name>
</gene>
<evidence type="ECO:0000313" key="3">
    <source>
        <dbReference type="EMBL" id="GAA3360793.1"/>
    </source>
</evidence>
<dbReference type="PROSITE" id="PS50937">
    <property type="entry name" value="HTH_MERR_2"/>
    <property type="match status" value="1"/>
</dbReference>